<sequence>MKTTKKEFIDDYGSKVIQKYNAKKQLIEEIHHYRGDGPINYIIQYNPFTGHKLKQTKYHQNFLVDQIIKYDKVTGKEIKEKRYCQFDDKIINYIAKFDKMIGEFIKRFIYSSDGQTIEQIIEYDKKTNQQTIKTNQTKGVESL</sequence>
<organism evidence="2 3">
    <name type="scientific">Onion yellows phytoplasma (strain OY-M)</name>
    <dbReference type="NCBI Taxonomy" id="262768"/>
    <lineage>
        <taxon>Bacteria</taxon>
        <taxon>Bacillati</taxon>
        <taxon>Mycoplasmatota</taxon>
        <taxon>Mollicutes</taxon>
        <taxon>Acholeplasmatales</taxon>
        <taxon>Acholeplasmataceae</taxon>
        <taxon>Candidatus Phytoplasma</taxon>
        <taxon>16SrI (Aster yellows group)</taxon>
    </lineage>
</organism>
<name>Q6YQH2_ONYPE</name>
<dbReference type="BioCyc" id="OYEL262768:G1G26-480-MONOMER"/>
<feature type="domain" description="DUF2963" evidence="1">
    <location>
        <begin position="33"/>
        <end position="81"/>
    </location>
</feature>
<protein>
    <recommendedName>
        <fullName evidence="1">DUF2963 domain-containing protein</fullName>
    </recommendedName>
</protein>
<evidence type="ECO:0000313" key="3">
    <source>
        <dbReference type="Proteomes" id="UP000002523"/>
    </source>
</evidence>
<dbReference type="STRING" id="262768.PAM_401"/>
<dbReference type="Proteomes" id="UP000002523">
    <property type="component" value="Chromosome"/>
</dbReference>
<dbReference type="InterPro" id="IPR021348">
    <property type="entry name" value="DUF2963"/>
</dbReference>
<proteinExistence type="predicted"/>
<evidence type="ECO:0000259" key="1">
    <source>
        <dbReference type="Pfam" id="PF11178"/>
    </source>
</evidence>
<dbReference type="Pfam" id="PF11178">
    <property type="entry name" value="DUF2963"/>
    <property type="match status" value="2"/>
</dbReference>
<evidence type="ECO:0000313" key="2">
    <source>
        <dbReference type="EMBL" id="BAD04486.1"/>
    </source>
</evidence>
<gene>
    <name evidence="2" type="ordered locus">PAM_401</name>
</gene>
<dbReference type="HOGENOM" id="CLU_1804246_0_0_14"/>
<dbReference type="AlphaFoldDB" id="Q6YQH2"/>
<reference evidence="2 3" key="1">
    <citation type="journal article" date="2004" name="Nat. Genet.">
        <title>Reductive evolution suggested from the complete genome sequence of a plant-pathogenic phytoplasma.</title>
        <authorList>
            <person name="Oshima K."/>
            <person name="Kakizawa S."/>
            <person name="Nishigawa H."/>
            <person name="Jung H.-Y."/>
            <person name="Wei W."/>
            <person name="Suzuki S."/>
            <person name="Arashida R."/>
            <person name="Nakata D."/>
            <person name="Miyata S."/>
            <person name="Ugaki M."/>
            <person name="Namba S."/>
        </authorList>
    </citation>
    <scope>NUCLEOTIDE SEQUENCE [LARGE SCALE GENOMIC DNA]</scope>
    <source>
        <strain evidence="3">OY-M</strain>
    </source>
</reference>
<dbReference type="EMBL" id="AP006628">
    <property type="protein sequence ID" value="BAD04486.1"/>
    <property type="molecule type" value="Genomic_DNA"/>
</dbReference>
<dbReference type="KEGG" id="poy:PAM_401"/>
<feature type="domain" description="DUF2963" evidence="1">
    <location>
        <begin position="87"/>
        <end position="135"/>
    </location>
</feature>
<accession>Q6YQH2</accession>
<keyword evidence="3" id="KW-1185">Reference proteome</keyword>